<evidence type="ECO:0000313" key="2">
    <source>
        <dbReference type="Proteomes" id="UP001265259"/>
    </source>
</evidence>
<name>A0ABU3DKE2_9RHOB</name>
<sequence length="185" mass="20722">MHPTSSLRRLIELHLAAYRAVHREPMSARSADGQPRLENWTAAMRGPEIFLTGRVTGHSQLGDTRIRTSALVHVSSDRTYARTLSRWYKLGSAFTPSLPDEHADGVFPGYLVSVDGETISLPLHMALRFTSKRPQQVADLAFRAGYDDLVPELTRLAKAWPNMPKENSFQASQPFKNSNFFASEP</sequence>
<dbReference type="RefSeq" id="WP_311693432.1">
    <property type="nucleotide sequence ID" value="NZ_JAVRHL010000004.1"/>
</dbReference>
<evidence type="ECO:0000313" key="1">
    <source>
        <dbReference type="EMBL" id="MDT0684181.1"/>
    </source>
</evidence>
<comment type="caution">
    <text evidence="1">The sequence shown here is derived from an EMBL/GenBank/DDBJ whole genome shotgun (WGS) entry which is preliminary data.</text>
</comment>
<keyword evidence="2" id="KW-1185">Reference proteome</keyword>
<dbReference type="Pfam" id="PF20339">
    <property type="entry name" value="DUF6634"/>
    <property type="match status" value="1"/>
</dbReference>
<dbReference type="Proteomes" id="UP001265259">
    <property type="component" value="Unassembled WGS sequence"/>
</dbReference>
<gene>
    <name evidence="1" type="ORF">RM543_15960</name>
</gene>
<reference evidence="1 2" key="1">
    <citation type="submission" date="2023-09" db="EMBL/GenBank/DDBJ databases">
        <authorList>
            <person name="Rey-Velasco X."/>
        </authorList>
    </citation>
    <scope>NUCLEOTIDE SEQUENCE [LARGE SCALE GENOMIC DNA]</scope>
    <source>
        <strain evidence="1 2">F158</strain>
    </source>
</reference>
<organism evidence="1 2">
    <name type="scientific">Tropicimonas omnivorans</name>
    <dbReference type="NCBI Taxonomy" id="3075590"/>
    <lineage>
        <taxon>Bacteria</taxon>
        <taxon>Pseudomonadati</taxon>
        <taxon>Pseudomonadota</taxon>
        <taxon>Alphaproteobacteria</taxon>
        <taxon>Rhodobacterales</taxon>
        <taxon>Roseobacteraceae</taxon>
        <taxon>Tropicimonas</taxon>
    </lineage>
</organism>
<accession>A0ABU3DKE2</accession>
<protein>
    <submittedName>
        <fullName evidence="1">Uncharacterized protein</fullName>
    </submittedName>
</protein>
<dbReference type="EMBL" id="JAVRHL010000004">
    <property type="protein sequence ID" value="MDT0684181.1"/>
    <property type="molecule type" value="Genomic_DNA"/>
</dbReference>
<proteinExistence type="predicted"/>
<dbReference type="InterPro" id="IPR046574">
    <property type="entry name" value="DUF6634"/>
</dbReference>